<dbReference type="PROSITE" id="PS00062">
    <property type="entry name" value="ALDOKETO_REDUCTASE_2"/>
    <property type="match status" value="1"/>
</dbReference>
<dbReference type="OrthoDB" id="416253at2759"/>
<dbReference type="STRING" id="1246581.A0A2H9TM41"/>
<comment type="caution">
    <text evidence="6">The sequence shown here is derived from an EMBL/GenBank/DDBJ whole genome shotgun (WGS) entry which is preliminary data.</text>
</comment>
<feature type="binding site" evidence="3">
    <location>
        <position position="118"/>
    </location>
    <ligand>
        <name>substrate</name>
    </ligand>
</feature>
<dbReference type="GO" id="GO:0016616">
    <property type="term" value="F:oxidoreductase activity, acting on the CH-OH group of donors, NAD or NADP as acceptor"/>
    <property type="evidence" value="ECO:0007669"/>
    <property type="project" value="UniProtKB-ARBA"/>
</dbReference>
<feature type="domain" description="NADP-dependent oxidoreductase" evidence="5">
    <location>
        <begin position="20"/>
        <end position="289"/>
    </location>
</feature>
<dbReference type="InterPro" id="IPR023210">
    <property type="entry name" value="NADP_OxRdtase_dom"/>
</dbReference>
<sequence length="311" mass="35177">MIEMLRKTLQLSSNAAIPVVGLGTWTLQPPALQPVIERAIELGCRHIDCAAIYENEKYVGEYLQSIFKNNERFNVARNDLFIVSKLWNTKHSREDVFTAFEQTLKDLQTDYLDLYLIHWPFSFHEDERGYSKLDANGVAIIKPVPISETWAAMEELLAQGKVRSIGVSNFTATHLAELLKAAKVKPAVNQVELHPFLPQHDLLTFCEKNEIRVVAYSPLGSGKQPSSMEHPAVVKIAKEMKMTPAQVLLSWAITRGTPIIPKTSQPERLEENFDIKPLDGESMTAINAITTRFRVVNPVEFWKVDCFDGEL</sequence>
<evidence type="ECO:0000313" key="6">
    <source>
        <dbReference type="EMBL" id="PJF18838.1"/>
    </source>
</evidence>
<dbReference type="EMBL" id="MTSL01000101">
    <property type="protein sequence ID" value="PJF18838.1"/>
    <property type="molecule type" value="Genomic_DNA"/>
</dbReference>
<proteinExistence type="predicted"/>
<evidence type="ECO:0000256" key="1">
    <source>
        <dbReference type="ARBA" id="ARBA00023002"/>
    </source>
</evidence>
<dbReference type="Proteomes" id="UP000240830">
    <property type="component" value="Unassembled WGS sequence"/>
</dbReference>
<evidence type="ECO:0000256" key="2">
    <source>
        <dbReference type="PIRSR" id="PIRSR000097-1"/>
    </source>
</evidence>
<gene>
    <name evidence="6" type="ORF">PSACC_01335</name>
</gene>
<organism evidence="6 7">
    <name type="scientific">Paramicrosporidium saccamoebae</name>
    <dbReference type="NCBI Taxonomy" id="1246581"/>
    <lineage>
        <taxon>Eukaryota</taxon>
        <taxon>Fungi</taxon>
        <taxon>Fungi incertae sedis</taxon>
        <taxon>Cryptomycota</taxon>
        <taxon>Cryptomycota incertae sedis</taxon>
        <taxon>Paramicrosporidium</taxon>
    </lineage>
</organism>
<dbReference type="PRINTS" id="PR00069">
    <property type="entry name" value="ALDKETRDTASE"/>
</dbReference>
<keyword evidence="7" id="KW-1185">Reference proteome</keyword>
<dbReference type="PANTHER" id="PTHR11732">
    <property type="entry name" value="ALDO/KETO REDUCTASE"/>
    <property type="match status" value="1"/>
</dbReference>
<reference evidence="6 7" key="1">
    <citation type="submission" date="2016-10" db="EMBL/GenBank/DDBJ databases">
        <title>The genome of Paramicrosporidium saccamoebae is the missing link in understanding Cryptomycota and Microsporidia evolution.</title>
        <authorList>
            <person name="Quandt C.A."/>
            <person name="Beaudet D."/>
            <person name="Corsaro D."/>
            <person name="Michel R."/>
            <person name="Corradi N."/>
            <person name="James T."/>
        </authorList>
    </citation>
    <scope>NUCLEOTIDE SEQUENCE [LARGE SCALE GENOMIC DNA]</scope>
    <source>
        <strain evidence="6 7">KSL3</strain>
    </source>
</reference>
<feature type="site" description="Lowers pKa of active site Tyr" evidence="4">
    <location>
        <position position="85"/>
    </location>
</feature>
<dbReference type="Pfam" id="PF00248">
    <property type="entry name" value="Aldo_ket_red"/>
    <property type="match status" value="1"/>
</dbReference>
<evidence type="ECO:0000256" key="4">
    <source>
        <dbReference type="PIRSR" id="PIRSR000097-3"/>
    </source>
</evidence>
<dbReference type="InterPro" id="IPR020471">
    <property type="entry name" value="AKR"/>
</dbReference>
<dbReference type="SUPFAM" id="SSF51430">
    <property type="entry name" value="NAD(P)-linked oxidoreductase"/>
    <property type="match status" value="1"/>
</dbReference>
<dbReference type="CDD" id="cd19071">
    <property type="entry name" value="AKR_AKR1-5-like"/>
    <property type="match status" value="1"/>
</dbReference>
<keyword evidence="1" id="KW-0560">Oxidoreductase</keyword>
<name>A0A2H9TM41_9FUNG</name>
<dbReference type="FunFam" id="3.20.20.100:FF:000002">
    <property type="entry name" value="2,5-diketo-D-gluconic acid reductase A"/>
    <property type="match status" value="1"/>
</dbReference>
<accession>A0A2H9TM41</accession>
<feature type="active site" description="Proton donor" evidence="2">
    <location>
        <position position="53"/>
    </location>
</feature>
<dbReference type="PIRSF" id="PIRSF000097">
    <property type="entry name" value="AKR"/>
    <property type="match status" value="1"/>
</dbReference>
<dbReference type="Gene3D" id="3.20.20.100">
    <property type="entry name" value="NADP-dependent oxidoreductase domain"/>
    <property type="match status" value="1"/>
</dbReference>
<evidence type="ECO:0000313" key="7">
    <source>
        <dbReference type="Proteomes" id="UP000240830"/>
    </source>
</evidence>
<dbReference type="AlphaFoldDB" id="A0A2H9TM41"/>
<dbReference type="InterPro" id="IPR036812">
    <property type="entry name" value="NAD(P)_OxRdtase_dom_sf"/>
</dbReference>
<evidence type="ECO:0000256" key="3">
    <source>
        <dbReference type="PIRSR" id="PIRSR000097-2"/>
    </source>
</evidence>
<dbReference type="PROSITE" id="PS00063">
    <property type="entry name" value="ALDOKETO_REDUCTASE_3"/>
    <property type="match status" value="1"/>
</dbReference>
<dbReference type="InterPro" id="IPR018170">
    <property type="entry name" value="Aldo/ket_reductase_CS"/>
</dbReference>
<evidence type="ECO:0000259" key="5">
    <source>
        <dbReference type="Pfam" id="PF00248"/>
    </source>
</evidence>
<protein>
    <recommendedName>
        <fullName evidence="5">NADP-dependent oxidoreductase domain-containing protein</fullName>
    </recommendedName>
</protein>